<evidence type="ECO:0000256" key="2">
    <source>
        <dbReference type="ARBA" id="ARBA00022630"/>
    </source>
</evidence>
<keyword evidence="2" id="KW-0285">Flavoprotein</keyword>
<evidence type="ECO:0000256" key="6">
    <source>
        <dbReference type="SAM" id="Phobius"/>
    </source>
</evidence>
<evidence type="ECO:0000259" key="7">
    <source>
        <dbReference type="Pfam" id="PF01494"/>
    </source>
</evidence>
<feature type="domain" description="FAD-binding" evidence="7">
    <location>
        <begin position="10"/>
        <end position="196"/>
    </location>
</feature>
<dbReference type="Proteomes" id="UP001302367">
    <property type="component" value="Chromosome 7"/>
</dbReference>
<evidence type="ECO:0000256" key="3">
    <source>
        <dbReference type="ARBA" id="ARBA00022827"/>
    </source>
</evidence>
<evidence type="ECO:0000313" key="11">
    <source>
        <dbReference type="Proteomes" id="UP001302367"/>
    </source>
</evidence>
<comment type="cofactor">
    <cofactor evidence="1">
        <name>FAD</name>
        <dbReference type="ChEBI" id="CHEBI:57692"/>
    </cofactor>
</comment>
<reference evidence="8 10" key="1">
    <citation type="submission" date="2015-10" db="EMBL/GenBank/DDBJ databases">
        <title>The cercosporin biosynthetic gene cluster was horizontally transferred to several fungal lineages and shown to be expanded in Cercospora beticola based on microsynteny with recipient genomes.</title>
        <authorList>
            <person name="De Jonge R."/>
            <person name="Ebert M.K."/>
            <person name="Suttle J.C."/>
            <person name="Jurick Ii W.M."/>
            <person name="Secor G.A."/>
            <person name="Thomma B.P."/>
            <person name="Van De Peer Y."/>
            <person name="Bolton M.D."/>
        </authorList>
    </citation>
    <scope>NUCLEOTIDE SEQUENCE [LARGE SCALE GENOMIC DNA]</scope>
    <source>
        <strain evidence="8 10">09-40</strain>
    </source>
</reference>
<evidence type="ECO:0000313" key="9">
    <source>
        <dbReference type="EMBL" id="WPB06239.1"/>
    </source>
</evidence>
<keyword evidence="3" id="KW-0274">FAD</keyword>
<feature type="transmembrane region" description="Helical" evidence="6">
    <location>
        <begin position="413"/>
        <end position="432"/>
    </location>
</feature>
<evidence type="ECO:0000313" key="8">
    <source>
        <dbReference type="EMBL" id="PIA91695.1"/>
    </source>
</evidence>
<keyword evidence="6" id="KW-1133">Transmembrane helix</keyword>
<dbReference type="AlphaFoldDB" id="A0A2G5HGS9"/>
<dbReference type="OrthoDB" id="47494at2759"/>
<dbReference type="InterPro" id="IPR002938">
    <property type="entry name" value="FAD-bd"/>
</dbReference>
<organism evidence="8 10">
    <name type="scientific">Cercospora beticola</name>
    <name type="common">Sugarbeet leaf spot fungus</name>
    <dbReference type="NCBI Taxonomy" id="122368"/>
    <lineage>
        <taxon>Eukaryota</taxon>
        <taxon>Fungi</taxon>
        <taxon>Dikarya</taxon>
        <taxon>Ascomycota</taxon>
        <taxon>Pezizomycotina</taxon>
        <taxon>Dothideomycetes</taxon>
        <taxon>Dothideomycetidae</taxon>
        <taxon>Mycosphaerellales</taxon>
        <taxon>Mycosphaerellaceae</taxon>
        <taxon>Cercospora</taxon>
    </lineage>
</organism>
<evidence type="ECO:0000313" key="10">
    <source>
        <dbReference type="Proteomes" id="UP000230605"/>
    </source>
</evidence>
<gene>
    <name evidence="8" type="ORF">CB0940_09446</name>
    <name evidence="9" type="ORF">RHO25_010896</name>
</gene>
<dbReference type="SUPFAM" id="SSF51905">
    <property type="entry name" value="FAD/NAD(P)-binding domain"/>
    <property type="match status" value="1"/>
</dbReference>
<dbReference type="PRINTS" id="PR00420">
    <property type="entry name" value="RNGMNOXGNASE"/>
</dbReference>
<dbReference type="Proteomes" id="UP000230605">
    <property type="component" value="Chromosome 7"/>
</dbReference>
<protein>
    <recommendedName>
        <fullName evidence="7">FAD-binding domain-containing protein</fullName>
    </recommendedName>
</protein>
<evidence type="ECO:0000256" key="1">
    <source>
        <dbReference type="ARBA" id="ARBA00001974"/>
    </source>
</evidence>
<proteinExistence type="predicted"/>
<keyword evidence="11" id="KW-1185">Reference proteome</keyword>
<dbReference type="EMBL" id="CP134190">
    <property type="protein sequence ID" value="WPB06239.1"/>
    <property type="molecule type" value="Genomic_DNA"/>
</dbReference>
<keyword evidence="5" id="KW-0503">Monooxygenase</keyword>
<dbReference type="PANTHER" id="PTHR47178">
    <property type="entry name" value="MONOOXYGENASE, FAD-BINDING"/>
    <property type="match status" value="1"/>
</dbReference>
<dbReference type="InterPro" id="IPR036188">
    <property type="entry name" value="FAD/NAD-bd_sf"/>
</dbReference>
<dbReference type="Gene3D" id="3.50.50.60">
    <property type="entry name" value="FAD/NAD(P)-binding domain"/>
    <property type="match status" value="1"/>
</dbReference>
<dbReference type="GO" id="GO:0071949">
    <property type="term" value="F:FAD binding"/>
    <property type="evidence" value="ECO:0007669"/>
    <property type="project" value="InterPro"/>
</dbReference>
<dbReference type="EMBL" id="LKMD01000106">
    <property type="protein sequence ID" value="PIA91695.1"/>
    <property type="molecule type" value="Genomic_DNA"/>
</dbReference>
<evidence type="ECO:0000256" key="5">
    <source>
        <dbReference type="ARBA" id="ARBA00023033"/>
    </source>
</evidence>
<sequence length="452" mass="49618">MAQTRDRPIEVAIVGAGVSGLAVANGLLQDAQQRYNITVYERDSIAFSSDRGGYQIHINTTALEALRQVLDQYSWSLLQKSWTRKDPRPPSLVNPADFGLVLDLSQLKLYPQSKQIARTSLRRALLDRPLGRACVRFDHRLDRLITHETDVELCFTNKASTRADIVIAADGSNSKINALLGLKNKVKLKDWVSIQARGPIDQATYEALPASLKTAGAVVYLGGRKIAGYVTVYGGQCDTDVQTNNDNLTLNWAVMLPSQIGQPMLEMAQSDSEASIELLVDYIDQALGPSHPLTNMATSVKSNMRVGLLTSSVQPAIDWRQTANASPQIFLLGDAIHAMAPSRGMGANQALIDAAKLVALLNESSISDPASLQTTLPDLVQKFEAEMLPRAFKMVKASEDMIGLDLTSRLDRWKVYAVGFVLTVAGWGYSMLELVGLFDNKRWEDLAHHKVE</sequence>
<reference evidence="9 11" key="2">
    <citation type="submission" date="2023-09" db="EMBL/GenBank/DDBJ databases">
        <title>Complete-Gapless Cercospora beticola genome.</title>
        <authorList>
            <person name="Wyatt N.A."/>
            <person name="Spanner R.E."/>
            <person name="Bolton M.D."/>
        </authorList>
    </citation>
    <scope>NUCLEOTIDE SEQUENCE [LARGE SCALE GENOMIC DNA]</scope>
    <source>
        <strain evidence="9">Cb09-40</strain>
    </source>
</reference>
<keyword evidence="6" id="KW-0812">Transmembrane</keyword>
<evidence type="ECO:0000256" key="4">
    <source>
        <dbReference type="ARBA" id="ARBA00023002"/>
    </source>
</evidence>
<accession>A0A2G5HGS9</accession>
<dbReference type="PANTHER" id="PTHR47178:SF5">
    <property type="entry name" value="FAD-BINDING DOMAIN-CONTAINING PROTEIN"/>
    <property type="match status" value="1"/>
</dbReference>
<keyword evidence="4" id="KW-0560">Oxidoreductase</keyword>
<dbReference type="GO" id="GO:0004497">
    <property type="term" value="F:monooxygenase activity"/>
    <property type="evidence" value="ECO:0007669"/>
    <property type="project" value="UniProtKB-KW"/>
</dbReference>
<feature type="domain" description="FAD-binding" evidence="7">
    <location>
        <begin position="327"/>
        <end position="363"/>
    </location>
</feature>
<dbReference type="Pfam" id="PF01494">
    <property type="entry name" value="FAD_binding_3"/>
    <property type="match status" value="2"/>
</dbReference>
<name>A0A2G5HGS9_CERBT</name>
<keyword evidence="6" id="KW-0472">Membrane</keyword>